<dbReference type="CDD" id="cd04301">
    <property type="entry name" value="NAT_SF"/>
    <property type="match status" value="1"/>
</dbReference>
<dbReference type="PROSITE" id="PS51186">
    <property type="entry name" value="GNAT"/>
    <property type="match status" value="1"/>
</dbReference>
<dbReference type="eggNOG" id="COG1247">
    <property type="taxonomic scope" value="Bacteria"/>
</dbReference>
<dbReference type="Gene3D" id="3.40.630.30">
    <property type="match status" value="1"/>
</dbReference>
<name>E7SD69_9STRE</name>
<keyword evidence="2" id="KW-0808">Transferase</keyword>
<reference evidence="2 3" key="1">
    <citation type="submission" date="2010-12" db="EMBL/GenBank/DDBJ databases">
        <authorList>
            <person name="Muzny D."/>
            <person name="Qin X."/>
            <person name="Deng J."/>
            <person name="Jiang H."/>
            <person name="Liu Y."/>
            <person name="Qu J."/>
            <person name="Song X.-Z."/>
            <person name="Zhang L."/>
            <person name="Thornton R."/>
            <person name="Coyle M."/>
            <person name="Francisco L."/>
            <person name="Jackson L."/>
            <person name="Javaid M."/>
            <person name="Korchina V."/>
            <person name="Kovar C."/>
            <person name="Mata R."/>
            <person name="Mathew T."/>
            <person name="Ngo R."/>
            <person name="Nguyen L."/>
            <person name="Nguyen N."/>
            <person name="Okwuonu G."/>
            <person name="Ongeri F."/>
            <person name="Pham C."/>
            <person name="Simmons D."/>
            <person name="Wilczek-Boney K."/>
            <person name="Hale W."/>
            <person name="Jakkamsetti A."/>
            <person name="Pham P."/>
            <person name="Ruth R."/>
            <person name="San Lucas F."/>
            <person name="Warren J."/>
            <person name="Zhang J."/>
            <person name="Zhao Z."/>
            <person name="Zhou C."/>
            <person name="Zhu D."/>
            <person name="Lee S."/>
            <person name="Bess C."/>
            <person name="Blankenburg K."/>
            <person name="Forbes L."/>
            <person name="Fu Q."/>
            <person name="Gubbala S."/>
            <person name="Hirani K."/>
            <person name="Jayaseelan J.C."/>
            <person name="Lara F."/>
            <person name="Munidasa M."/>
            <person name="Palculict T."/>
            <person name="Patil S."/>
            <person name="Pu L.-L."/>
            <person name="Saada N."/>
            <person name="Tang L."/>
            <person name="Weissenberger G."/>
            <person name="Zhu Y."/>
            <person name="Hemphill L."/>
            <person name="Shang Y."/>
            <person name="Youmans B."/>
            <person name="Ayvaz T."/>
            <person name="Ross M."/>
            <person name="Santibanez J."/>
            <person name="Aqrawi P."/>
            <person name="Gross S."/>
            <person name="Joshi V."/>
            <person name="Fowler G."/>
            <person name="Nazareth L."/>
            <person name="Reid J."/>
            <person name="Worley K."/>
            <person name="Petrosino J."/>
            <person name="Highlander S."/>
            <person name="Gibbs R."/>
        </authorList>
    </citation>
    <scope>NUCLEOTIDE SEQUENCE [LARGE SCALE GENOMIC DNA]</scope>
    <source>
        <strain evidence="2 3">ATCC 700641</strain>
    </source>
</reference>
<evidence type="ECO:0000313" key="3">
    <source>
        <dbReference type="Proteomes" id="UP000002814"/>
    </source>
</evidence>
<accession>E7SD69</accession>
<keyword evidence="3" id="KW-1185">Reference proteome</keyword>
<sequence>MEQVLDLFLKEAEASDAERLLDFFKAVATESEFMTLAPEGLGMTKQELEIFAETQAQTGNQLCLLLYLGEDLVGVLNIAADQNRALRHIGDVFIVVRKAYWNKGLGRILLEEGIAWAEGTNLLRKLDLSVQVRNERAIHLYQTLGFEIEGLRKRGVYKEGEYLDVYLMGKLIDGQNQ</sequence>
<evidence type="ECO:0000259" key="1">
    <source>
        <dbReference type="PROSITE" id="PS51186"/>
    </source>
</evidence>
<dbReference type="SUPFAM" id="SSF55729">
    <property type="entry name" value="Acyl-CoA N-acyltransferases (Nat)"/>
    <property type="match status" value="1"/>
</dbReference>
<dbReference type="InterPro" id="IPR000182">
    <property type="entry name" value="GNAT_dom"/>
</dbReference>
<dbReference type="RefSeq" id="WP_006596889.1">
    <property type="nucleotide sequence ID" value="NZ_AFUD01000048.1"/>
</dbReference>
<dbReference type="AlphaFoldDB" id="E7SD69"/>
<dbReference type="GO" id="GO:0016747">
    <property type="term" value="F:acyltransferase activity, transferring groups other than amino-acyl groups"/>
    <property type="evidence" value="ECO:0007669"/>
    <property type="project" value="InterPro"/>
</dbReference>
<dbReference type="PATRIC" id="fig|888833.12.peg.26"/>
<dbReference type="PANTHER" id="PTHR43415">
    <property type="entry name" value="SPERMIDINE N(1)-ACETYLTRANSFERASE"/>
    <property type="match status" value="1"/>
</dbReference>
<gene>
    <name evidence="2" type="ORF">HMPREF9421_2005</name>
</gene>
<protein>
    <submittedName>
        <fullName evidence="2">Acetyltransferase, GNAT family</fullName>
    </submittedName>
</protein>
<comment type="caution">
    <text evidence="2">The sequence shown here is derived from an EMBL/GenBank/DDBJ whole genome shotgun (WGS) entry which is preliminary data.</text>
</comment>
<organism evidence="2 3">
    <name type="scientific">Streptococcus australis ATCC 700641</name>
    <dbReference type="NCBI Taxonomy" id="888833"/>
    <lineage>
        <taxon>Bacteria</taxon>
        <taxon>Bacillati</taxon>
        <taxon>Bacillota</taxon>
        <taxon>Bacilli</taxon>
        <taxon>Lactobacillales</taxon>
        <taxon>Streptococcaceae</taxon>
        <taxon>Streptococcus</taxon>
    </lineage>
</organism>
<dbReference type="InterPro" id="IPR016181">
    <property type="entry name" value="Acyl_CoA_acyltransferase"/>
</dbReference>
<dbReference type="HOGENOM" id="CLU_013985_19_1_9"/>
<dbReference type="GeneID" id="93921201"/>
<dbReference type="PANTHER" id="PTHR43415:SF3">
    <property type="entry name" value="GNAT-FAMILY ACETYLTRANSFERASE"/>
    <property type="match status" value="1"/>
</dbReference>
<dbReference type="Pfam" id="PF00583">
    <property type="entry name" value="Acetyltransf_1"/>
    <property type="match status" value="1"/>
</dbReference>
<dbReference type="Proteomes" id="UP000002814">
    <property type="component" value="Unassembled WGS sequence"/>
</dbReference>
<proteinExistence type="predicted"/>
<evidence type="ECO:0000313" key="2">
    <source>
        <dbReference type="EMBL" id="EFV98545.1"/>
    </source>
</evidence>
<dbReference type="EMBL" id="AEQR01000023">
    <property type="protein sequence ID" value="EFV98545.1"/>
    <property type="molecule type" value="Genomic_DNA"/>
</dbReference>
<feature type="domain" description="N-acetyltransferase" evidence="1">
    <location>
        <begin position="7"/>
        <end position="173"/>
    </location>
</feature>